<dbReference type="Gene3D" id="3.80.10.10">
    <property type="entry name" value="Ribonuclease Inhibitor"/>
    <property type="match status" value="1"/>
</dbReference>
<sequence>MEKRQSASELTSALSILQLGPDQKLTPSPMLSNLLYQAPQKRKPRKLVSLCIGVLGEYLEEIISDLSDISAGFPPELKLIVLAIARRRRLLNDEVLTTLAEPSWELLDVSGSDITDDGLVSIAKICTNLHAIDISRCENVTAAGVSEIIRQCRFLEVFRCGGGPRCNLTARRCLSLFKPKLNVIEADSWEELDTSSISSGAESLRWLLWPKIDDDSKSILSTECPRIIVNPNPSPIGFHGRHKVPIEAFPEIPLDHSIVEDIDPRTWAISVPPSTFAERNANPPSSNEVPLLPLAERFRLAILSRETRLAPKRAKNARQNRRRAEREYLMNSINAKSVALAGQASKFLKNM</sequence>
<reference evidence="1 2" key="1">
    <citation type="journal article" date="2022" name="Cell">
        <title>Repeat-based holocentromeres influence genome architecture and karyotype evolution.</title>
        <authorList>
            <person name="Hofstatter P.G."/>
            <person name="Thangavel G."/>
            <person name="Lux T."/>
            <person name="Neumann P."/>
            <person name="Vondrak T."/>
            <person name="Novak P."/>
            <person name="Zhang M."/>
            <person name="Costa L."/>
            <person name="Castellani M."/>
            <person name="Scott A."/>
            <person name="Toegelov H."/>
            <person name="Fuchs J."/>
            <person name="Mata-Sucre Y."/>
            <person name="Dias Y."/>
            <person name="Vanzela A.L.L."/>
            <person name="Huettel B."/>
            <person name="Almeida C.C.S."/>
            <person name="Simkova H."/>
            <person name="Souza G."/>
            <person name="Pedrosa-Harand A."/>
            <person name="Macas J."/>
            <person name="Mayer K.F.X."/>
            <person name="Houben A."/>
            <person name="Marques A."/>
        </authorList>
    </citation>
    <scope>NUCLEOTIDE SEQUENCE [LARGE SCALE GENOMIC DNA]</scope>
    <source>
        <strain evidence="1">RhyTen1mFocal</strain>
    </source>
</reference>
<gene>
    <name evidence="1" type="ORF">LUZ61_012121</name>
</gene>
<proteinExistence type="predicted"/>
<dbReference type="SUPFAM" id="SSF52047">
    <property type="entry name" value="RNI-like"/>
    <property type="match status" value="1"/>
</dbReference>
<dbReference type="AlphaFoldDB" id="A0AAD6F0W2"/>
<keyword evidence="2" id="KW-1185">Reference proteome</keyword>
<evidence type="ECO:0008006" key="3">
    <source>
        <dbReference type="Google" id="ProtNLM"/>
    </source>
</evidence>
<dbReference type="InterPro" id="IPR032675">
    <property type="entry name" value="LRR_dom_sf"/>
</dbReference>
<dbReference type="EMBL" id="JAMRDG010000001">
    <property type="protein sequence ID" value="KAJ3708416.1"/>
    <property type="molecule type" value="Genomic_DNA"/>
</dbReference>
<comment type="caution">
    <text evidence="1">The sequence shown here is derived from an EMBL/GenBank/DDBJ whole genome shotgun (WGS) entry which is preliminary data.</text>
</comment>
<accession>A0AAD6F0W2</accession>
<organism evidence="1 2">
    <name type="scientific">Rhynchospora tenuis</name>
    <dbReference type="NCBI Taxonomy" id="198213"/>
    <lineage>
        <taxon>Eukaryota</taxon>
        <taxon>Viridiplantae</taxon>
        <taxon>Streptophyta</taxon>
        <taxon>Embryophyta</taxon>
        <taxon>Tracheophyta</taxon>
        <taxon>Spermatophyta</taxon>
        <taxon>Magnoliopsida</taxon>
        <taxon>Liliopsida</taxon>
        <taxon>Poales</taxon>
        <taxon>Cyperaceae</taxon>
        <taxon>Cyperoideae</taxon>
        <taxon>Rhynchosporeae</taxon>
        <taxon>Rhynchospora</taxon>
    </lineage>
</organism>
<evidence type="ECO:0000313" key="2">
    <source>
        <dbReference type="Proteomes" id="UP001210211"/>
    </source>
</evidence>
<dbReference type="SMART" id="SM00367">
    <property type="entry name" value="LRR_CC"/>
    <property type="match status" value="2"/>
</dbReference>
<dbReference type="Proteomes" id="UP001210211">
    <property type="component" value="Unassembled WGS sequence"/>
</dbReference>
<evidence type="ECO:0000313" key="1">
    <source>
        <dbReference type="EMBL" id="KAJ3708416.1"/>
    </source>
</evidence>
<dbReference type="InterPro" id="IPR006553">
    <property type="entry name" value="Leu-rich_rpt_Cys-con_subtyp"/>
</dbReference>
<name>A0AAD6F0W2_9POAL</name>
<protein>
    <recommendedName>
        <fullName evidence="3">RNI-like superfamily protein</fullName>
    </recommendedName>
</protein>
<dbReference type="InterPro" id="IPR001611">
    <property type="entry name" value="Leu-rich_rpt"/>
</dbReference>
<dbReference type="Pfam" id="PF13516">
    <property type="entry name" value="LRR_6"/>
    <property type="match status" value="1"/>
</dbReference>